<evidence type="ECO:0000313" key="9">
    <source>
        <dbReference type="Proteomes" id="UP001157114"/>
    </source>
</evidence>
<evidence type="ECO:0000256" key="3">
    <source>
        <dbReference type="ARBA" id="ARBA00022692"/>
    </source>
</evidence>
<dbReference type="PANTHER" id="PTHR23528">
    <property type="match status" value="1"/>
</dbReference>
<evidence type="ECO:0000256" key="2">
    <source>
        <dbReference type="ARBA" id="ARBA00022448"/>
    </source>
</evidence>
<feature type="transmembrane region" description="Helical" evidence="6">
    <location>
        <begin position="325"/>
        <end position="351"/>
    </location>
</feature>
<evidence type="ECO:0000256" key="1">
    <source>
        <dbReference type="ARBA" id="ARBA00004651"/>
    </source>
</evidence>
<evidence type="ECO:0000256" key="5">
    <source>
        <dbReference type="ARBA" id="ARBA00023136"/>
    </source>
</evidence>
<reference evidence="8 9" key="1">
    <citation type="submission" date="2023-03" db="EMBL/GenBank/DDBJ databases">
        <title>Draft genome sequence of the bacteria which degrade cell wall of Tricholomamatutake.</title>
        <authorList>
            <person name="Konishi Y."/>
            <person name="Fukuta Y."/>
            <person name="Shirasaka N."/>
        </authorList>
    </citation>
    <scope>NUCLEOTIDE SEQUENCE [LARGE SCALE GENOMIC DNA]</scope>
    <source>
        <strain evidence="9">mu1</strain>
    </source>
</reference>
<dbReference type="Pfam" id="PF07690">
    <property type="entry name" value="MFS_1"/>
    <property type="match status" value="2"/>
</dbReference>
<name>A0ABQ6GJS2_9BACL</name>
<organism evidence="8 9">
    <name type="scientific">Paenibacillus glycanilyticus</name>
    <dbReference type="NCBI Taxonomy" id="126569"/>
    <lineage>
        <taxon>Bacteria</taxon>
        <taxon>Bacillati</taxon>
        <taxon>Bacillota</taxon>
        <taxon>Bacilli</taxon>
        <taxon>Bacillales</taxon>
        <taxon>Paenibacillaceae</taxon>
        <taxon>Paenibacillus</taxon>
    </lineage>
</organism>
<dbReference type="RefSeq" id="WP_284241760.1">
    <property type="nucleotide sequence ID" value="NZ_BSSQ01000024.1"/>
</dbReference>
<protein>
    <submittedName>
        <fullName evidence="8">MFS transporter</fullName>
    </submittedName>
</protein>
<gene>
    <name evidence="8" type="primary">floR</name>
    <name evidence="8" type="ORF">MU1_52950</name>
</gene>
<keyword evidence="2" id="KW-0813">Transport</keyword>
<feature type="transmembrane region" description="Helical" evidence="6">
    <location>
        <begin position="363"/>
        <end position="383"/>
    </location>
</feature>
<evidence type="ECO:0000259" key="7">
    <source>
        <dbReference type="PROSITE" id="PS50850"/>
    </source>
</evidence>
<sequence>MAETVTGQQITPFRRLVLALLIGNGGMMLALMVPAVMLLSFKMIEIDPDGYTSSYGLVAAIGAVFALIGNPLGGAFSDRTNNSFGRRRTWILIGPLVGSAAVLYIGFATEIWQVTIAWAIAQLFFNFGMAAYTALIPDQVPQEKQGTMSGIAGLVVIIGMSIGMVMMMILTSISSETKWTIVAVIGMVAPIVSLFLIKEGKIELPTVAKQQQTIGQRLSQVYPSPRKFPSFTWAIVSKFLLMMGYSSSLYLTVMLVNRMGFTEAEATASVGTINIISMLAMAATSIFGGVLSDRFGKQKPFLYGSALIMIVGIIAFAFIPQYSVYIVASAIIGLGGGCFTAVDMALVSRILPRKEDAAKDFGLMNVANALPQSIVPAIAPVLLAIGGWSFFYVFLALCVAAGVLALKPLPEVAKSAEQNEQKSITNKLIPGGKQA</sequence>
<comment type="subcellular location">
    <subcellularLocation>
        <location evidence="1">Cell membrane</location>
        <topology evidence="1">Multi-pass membrane protein</topology>
    </subcellularLocation>
</comment>
<dbReference type="InterPro" id="IPR011701">
    <property type="entry name" value="MFS"/>
</dbReference>
<feature type="transmembrane region" description="Helical" evidence="6">
    <location>
        <begin position="389"/>
        <end position="406"/>
    </location>
</feature>
<dbReference type="InterPro" id="IPR020846">
    <property type="entry name" value="MFS_dom"/>
</dbReference>
<dbReference type="Proteomes" id="UP001157114">
    <property type="component" value="Unassembled WGS sequence"/>
</dbReference>
<feature type="transmembrane region" description="Helical" evidence="6">
    <location>
        <begin position="115"/>
        <end position="136"/>
    </location>
</feature>
<feature type="transmembrane region" description="Helical" evidence="6">
    <location>
        <begin position="53"/>
        <end position="77"/>
    </location>
</feature>
<feature type="domain" description="Major facilitator superfamily (MFS) profile" evidence="7">
    <location>
        <begin position="18"/>
        <end position="413"/>
    </location>
</feature>
<keyword evidence="5 6" id="KW-0472">Membrane</keyword>
<feature type="transmembrane region" description="Helical" evidence="6">
    <location>
        <begin position="231"/>
        <end position="256"/>
    </location>
</feature>
<evidence type="ECO:0000256" key="4">
    <source>
        <dbReference type="ARBA" id="ARBA00022989"/>
    </source>
</evidence>
<feature type="transmembrane region" description="Helical" evidence="6">
    <location>
        <begin position="179"/>
        <end position="197"/>
    </location>
</feature>
<dbReference type="PANTHER" id="PTHR23528:SF1">
    <property type="entry name" value="MAJOR FACILITATOR SUPERFAMILY (MFS) PROFILE DOMAIN-CONTAINING PROTEIN"/>
    <property type="match status" value="1"/>
</dbReference>
<evidence type="ECO:0000256" key="6">
    <source>
        <dbReference type="SAM" id="Phobius"/>
    </source>
</evidence>
<dbReference type="EMBL" id="BSSQ01000024">
    <property type="protein sequence ID" value="GLX70947.1"/>
    <property type="molecule type" value="Genomic_DNA"/>
</dbReference>
<feature type="transmembrane region" description="Helical" evidence="6">
    <location>
        <begin position="16"/>
        <end position="41"/>
    </location>
</feature>
<keyword evidence="9" id="KW-1185">Reference proteome</keyword>
<feature type="transmembrane region" description="Helical" evidence="6">
    <location>
        <begin position="89"/>
        <end position="109"/>
    </location>
</feature>
<proteinExistence type="predicted"/>
<accession>A0ABQ6GJS2</accession>
<dbReference type="PROSITE" id="PS50850">
    <property type="entry name" value="MFS"/>
    <property type="match status" value="1"/>
</dbReference>
<dbReference type="Gene3D" id="1.20.1250.20">
    <property type="entry name" value="MFS general substrate transporter like domains"/>
    <property type="match status" value="2"/>
</dbReference>
<feature type="transmembrane region" description="Helical" evidence="6">
    <location>
        <begin position="148"/>
        <end position="173"/>
    </location>
</feature>
<keyword evidence="4 6" id="KW-1133">Transmembrane helix</keyword>
<comment type="caution">
    <text evidence="8">The sequence shown here is derived from an EMBL/GenBank/DDBJ whole genome shotgun (WGS) entry which is preliminary data.</text>
</comment>
<dbReference type="SUPFAM" id="SSF103473">
    <property type="entry name" value="MFS general substrate transporter"/>
    <property type="match status" value="1"/>
</dbReference>
<keyword evidence="3 6" id="KW-0812">Transmembrane</keyword>
<feature type="transmembrane region" description="Helical" evidence="6">
    <location>
        <begin position="301"/>
        <end position="319"/>
    </location>
</feature>
<feature type="transmembrane region" description="Helical" evidence="6">
    <location>
        <begin position="268"/>
        <end position="289"/>
    </location>
</feature>
<dbReference type="InterPro" id="IPR036259">
    <property type="entry name" value="MFS_trans_sf"/>
</dbReference>
<evidence type="ECO:0000313" key="8">
    <source>
        <dbReference type="EMBL" id="GLX70947.1"/>
    </source>
</evidence>